<gene>
    <name evidence="3" type="ORF">A2722_02125</name>
</gene>
<dbReference type="SUPFAM" id="SSF52980">
    <property type="entry name" value="Restriction endonuclease-like"/>
    <property type="match status" value="1"/>
</dbReference>
<dbReference type="Pfam" id="PF02021">
    <property type="entry name" value="UPF0102"/>
    <property type="match status" value="1"/>
</dbReference>
<evidence type="ECO:0000256" key="2">
    <source>
        <dbReference type="HAMAP-Rule" id="MF_00048"/>
    </source>
</evidence>
<reference evidence="3 4" key="1">
    <citation type="journal article" date="2016" name="Nat. Commun.">
        <title>Thousands of microbial genomes shed light on interconnected biogeochemical processes in an aquifer system.</title>
        <authorList>
            <person name="Anantharaman K."/>
            <person name="Brown C.T."/>
            <person name="Hug L.A."/>
            <person name="Sharon I."/>
            <person name="Castelle C.J."/>
            <person name="Probst A.J."/>
            <person name="Thomas B.C."/>
            <person name="Singh A."/>
            <person name="Wilkins M.J."/>
            <person name="Karaoz U."/>
            <person name="Brodie E.L."/>
            <person name="Williams K.H."/>
            <person name="Hubbard S.S."/>
            <person name="Banfield J.F."/>
        </authorList>
    </citation>
    <scope>NUCLEOTIDE SEQUENCE [LARGE SCALE GENOMIC DNA]</scope>
</reference>
<dbReference type="InterPro" id="IPR011856">
    <property type="entry name" value="tRNA_endonuc-like_dom_sf"/>
</dbReference>
<sequence length="134" mass="15335">MPWWQALMRRSGLGQWGEEHVAKLYEQQGFQVIAKNYRAQGGKQVGEIDLIALRGRELVFIEVKTRTNQAFGTGAESVTDAKQRKLVRACKHYLQKHPEFSDYQYRIDVAIVTSDLDRQDASVTILPNAVDDRN</sequence>
<dbReference type="AlphaFoldDB" id="A0A1F5PI55"/>
<dbReference type="Gene3D" id="3.40.1350.10">
    <property type="match status" value="1"/>
</dbReference>
<evidence type="ECO:0000313" key="3">
    <source>
        <dbReference type="EMBL" id="OGE89628.1"/>
    </source>
</evidence>
<evidence type="ECO:0000313" key="4">
    <source>
        <dbReference type="Proteomes" id="UP000178377"/>
    </source>
</evidence>
<accession>A0A1F5PI55</accession>
<proteinExistence type="inferred from homology"/>
<dbReference type="NCBIfam" id="NF009150">
    <property type="entry name" value="PRK12497.1-3"/>
    <property type="match status" value="1"/>
</dbReference>
<dbReference type="EMBL" id="MFEO01000018">
    <property type="protein sequence ID" value="OGE89628.1"/>
    <property type="molecule type" value="Genomic_DNA"/>
</dbReference>
<comment type="caution">
    <text evidence="3">The sequence shown here is derived from an EMBL/GenBank/DDBJ whole genome shotgun (WGS) entry which is preliminary data.</text>
</comment>
<dbReference type="NCBIfam" id="TIGR00252">
    <property type="entry name" value="YraN family protein"/>
    <property type="match status" value="1"/>
</dbReference>
<protein>
    <recommendedName>
        <fullName evidence="2">UPF0102 protein A2722_02125</fullName>
    </recommendedName>
</protein>
<organism evidence="3 4">
    <name type="scientific">Candidatus Doudnabacteria bacterium RIFCSPHIGHO2_01_FULL_50_11</name>
    <dbReference type="NCBI Taxonomy" id="1817828"/>
    <lineage>
        <taxon>Bacteria</taxon>
        <taxon>Candidatus Doudnaibacteriota</taxon>
    </lineage>
</organism>
<evidence type="ECO:0000256" key="1">
    <source>
        <dbReference type="ARBA" id="ARBA00006738"/>
    </source>
</evidence>
<dbReference type="PANTHER" id="PTHR34039:SF1">
    <property type="entry name" value="UPF0102 PROTEIN YRAN"/>
    <property type="match status" value="1"/>
</dbReference>
<dbReference type="CDD" id="cd20736">
    <property type="entry name" value="PoNe_Nuclease"/>
    <property type="match status" value="1"/>
</dbReference>
<dbReference type="HAMAP" id="MF_00048">
    <property type="entry name" value="UPF0102"/>
    <property type="match status" value="1"/>
</dbReference>
<dbReference type="InterPro" id="IPR003509">
    <property type="entry name" value="UPF0102_YraN-like"/>
</dbReference>
<dbReference type="Proteomes" id="UP000178377">
    <property type="component" value="Unassembled WGS sequence"/>
</dbReference>
<dbReference type="InterPro" id="IPR011335">
    <property type="entry name" value="Restrct_endonuc-II-like"/>
</dbReference>
<dbReference type="PANTHER" id="PTHR34039">
    <property type="entry name" value="UPF0102 PROTEIN YRAN"/>
    <property type="match status" value="1"/>
</dbReference>
<dbReference type="STRING" id="1817828.A2722_02125"/>
<comment type="similarity">
    <text evidence="1 2">Belongs to the UPF0102 family.</text>
</comment>
<name>A0A1F5PI55_9BACT</name>
<dbReference type="GO" id="GO:0003676">
    <property type="term" value="F:nucleic acid binding"/>
    <property type="evidence" value="ECO:0007669"/>
    <property type="project" value="InterPro"/>
</dbReference>